<feature type="compositionally biased region" description="Low complexity" evidence="1">
    <location>
        <begin position="215"/>
        <end position="240"/>
    </location>
</feature>
<gene>
    <name evidence="3" type="ORF">SAMN05216481_12321</name>
</gene>
<reference evidence="3 4" key="1">
    <citation type="submission" date="2016-10" db="EMBL/GenBank/DDBJ databases">
        <authorList>
            <person name="de Groot N.N."/>
        </authorList>
    </citation>
    <scope>NUCLEOTIDE SEQUENCE [LARGE SCALE GENOMIC DNA]</scope>
    <source>
        <strain evidence="3 4">CGMCC 4.3519</strain>
    </source>
</reference>
<protein>
    <submittedName>
        <fullName evidence="3">Outer membrane protein assembly factor BamB, contains PQQ-like beta-propeller repeat</fullName>
    </submittedName>
</protein>
<feature type="region of interest" description="Disordered" evidence="1">
    <location>
        <begin position="309"/>
        <end position="347"/>
    </location>
</feature>
<feature type="compositionally biased region" description="Low complexity" evidence="1">
    <location>
        <begin position="309"/>
        <end position="318"/>
    </location>
</feature>
<keyword evidence="4" id="KW-1185">Reference proteome</keyword>
<evidence type="ECO:0000259" key="2">
    <source>
        <dbReference type="Pfam" id="PF13360"/>
    </source>
</evidence>
<organism evidence="3 4">
    <name type="scientific">Streptomyces radiopugnans</name>
    <dbReference type="NCBI Taxonomy" id="403935"/>
    <lineage>
        <taxon>Bacteria</taxon>
        <taxon>Bacillati</taxon>
        <taxon>Actinomycetota</taxon>
        <taxon>Actinomycetes</taxon>
        <taxon>Kitasatosporales</taxon>
        <taxon>Streptomycetaceae</taxon>
        <taxon>Streptomyces</taxon>
    </lineage>
</organism>
<proteinExistence type="predicted"/>
<feature type="region of interest" description="Disordered" evidence="1">
    <location>
        <begin position="215"/>
        <end position="252"/>
    </location>
</feature>
<dbReference type="Proteomes" id="UP000199055">
    <property type="component" value="Unassembled WGS sequence"/>
</dbReference>
<accession>A0A1H9KF49</accession>
<dbReference type="PANTHER" id="PTHR34512:SF30">
    <property type="entry name" value="OUTER MEMBRANE PROTEIN ASSEMBLY FACTOR BAMB"/>
    <property type="match status" value="1"/>
</dbReference>
<dbReference type="InterPro" id="IPR015943">
    <property type="entry name" value="WD40/YVTN_repeat-like_dom_sf"/>
</dbReference>
<dbReference type="Gene3D" id="2.130.10.10">
    <property type="entry name" value="YVTN repeat-like/Quinoprotein amine dehydrogenase"/>
    <property type="match status" value="2"/>
</dbReference>
<evidence type="ECO:0000313" key="3">
    <source>
        <dbReference type="EMBL" id="SEQ97741.1"/>
    </source>
</evidence>
<dbReference type="EMBL" id="FOET01000023">
    <property type="protein sequence ID" value="SEQ97741.1"/>
    <property type="molecule type" value="Genomic_DNA"/>
</dbReference>
<dbReference type="SUPFAM" id="SSF50998">
    <property type="entry name" value="Quinoprotein alcohol dehydrogenase-like"/>
    <property type="match status" value="2"/>
</dbReference>
<name>A0A1H9KF49_9ACTN</name>
<dbReference type="InterPro" id="IPR002372">
    <property type="entry name" value="PQQ_rpt_dom"/>
</dbReference>
<dbReference type="Pfam" id="PF13360">
    <property type="entry name" value="PQQ_2"/>
    <property type="match status" value="2"/>
</dbReference>
<sequence length="806" mass="86700">MAPMGGARPGPLDGDTPQAEELAAWLRRLTRGVTLRELESRFPYGRTQWSAFLKGRKLLPSWLLQDLVIALVPDPRLRQQHLWRGQALLQVAEEAAQARRPLGEAVSSSASSQELQLRLDEARKGQLQAQETLLATTQIIQMLLTMVASLRERCALLETERDRAQAQLRTSTVSEIRQELAASQQRLNQTEERLATARRERQEAEELRIAAQQQAEAYRRAQQTSRQAQEQATSQESGSASSGGGEPASFTVAGLPDLQTYDDLLQATDQQLEAHHSQMSELREQLGLTETTPPEDEKTLIGEVVHTPQRTTRTTPQPAAEPPAHRPLVPRTTPAVRLLPAPRRPGPRRSTVLRAVAVAAALAMAVSTDTVPREPVASASPPGKPPKVNDLEPAPPQKWETNVGGAATLHPVTDEGILLAQLDTEVKALDAASGKVQWSSPVQSHGKAITVVEGTVYLTNDTGVIQARDVATGKKIWQREFVPLLTNTGGPRSLDIKDPLAHIVGHSSESLYVRLSASVFASSMASSGQSLSRVSSASPASLSNICIPGSLCYTLETAVAFNRKNGSDLWELDDYFVTASGGACLISGERPPLASFKEKKWASRVVECSTGKEKVDRRIYAGIGTYPEVHESSVYVHDGTHLRAINAATGQEYWEVAIEEADPSFPVVTPMEGKIHLIGVSGKIYSLDRSTGARHWTSSIGEGVATTPLAHGGTIYVGGGDGKLYALDEETGEVIWSTSVKGGTATAPVLCGDTVCIGGDRKVHSFNAGSGERIWEAGTEGEGVSDLIAEGGAMYVSSEDGAIQAR</sequence>
<dbReference type="InterPro" id="IPR018391">
    <property type="entry name" value="PQQ_b-propeller_rpt"/>
</dbReference>
<feature type="domain" description="Pyrrolo-quinoline quinone repeat" evidence="2">
    <location>
        <begin position="399"/>
        <end position="482"/>
    </location>
</feature>
<dbReference type="STRING" id="403935.SAMN05216481_12321"/>
<evidence type="ECO:0000256" key="1">
    <source>
        <dbReference type="SAM" id="MobiDB-lite"/>
    </source>
</evidence>
<dbReference type="AlphaFoldDB" id="A0A1H9KF49"/>
<feature type="region of interest" description="Disordered" evidence="1">
    <location>
        <begin position="368"/>
        <end position="400"/>
    </location>
</feature>
<dbReference type="InterPro" id="IPR011047">
    <property type="entry name" value="Quinoprotein_ADH-like_sf"/>
</dbReference>
<feature type="domain" description="Pyrrolo-quinoline quinone repeat" evidence="2">
    <location>
        <begin position="682"/>
        <end position="755"/>
    </location>
</feature>
<dbReference type="PANTHER" id="PTHR34512">
    <property type="entry name" value="CELL SURFACE PROTEIN"/>
    <property type="match status" value="1"/>
</dbReference>
<evidence type="ECO:0000313" key="4">
    <source>
        <dbReference type="Proteomes" id="UP000199055"/>
    </source>
</evidence>
<dbReference type="SMART" id="SM00564">
    <property type="entry name" value="PQQ"/>
    <property type="match status" value="7"/>
</dbReference>